<dbReference type="KEGG" id="cts:Ctha_0856"/>
<sequence>MGFMLEKVVPWGRSFEEYCAMFALTQNDLAKRILGVGDGPASFNAELTRRGGKVVSADPLYQFSAEEIKRRIEDTYDKVISEVEKNQEAFVWKNIKSVEDLGNIRMAAMEKFLADYPNENERYQNAKLPNLPFADKSFELALCSHFLFLYSPHHDFEFHLESVAELCRVAHEVRIFPLVAFSNARSHHLDGVLHALQESSFHCKIEPVAYEFQKGGNEMLRIQTV</sequence>
<dbReference type="OrthoDB" id="9787807at2"/>
<gene>
    <name evidence="1" type="ordered locus">Ctha_0856</name>
</gene>
<dbReference type="eggNOG" id="COG2226">
    <property type="taxonomic scope" value="Bacteria"/>
</dbReference>
<proteinExistence type="predicted"/>
<protein>
    <recommendedName>
        <fullName evidence="3">SAM-dependent methyltransferase</fullName>
    </recommendedName>
</protein>
<dbReference type="STRING" id="517418.Ctha_0856"/>
<dbReference type="HOGENOM" id="CLU_077876_1_0_10"/>
<reference evidence="1 2" key="1">
    <citation type="submission" date="2008-06" db="EMBL/GenBank/DDBJ databases">
        <title>Complete sequence of Chloroherpeton thalassium ATCC 35110.</title>
        <authorList>
            <consortium name="US DOE Joint Genome Institute"/>
            <person name="Lucas S."/>
            <person name="Copeland A."/>
            <person name="Lapidus A."/>
            <person name="Glavina del Rio T."/>
            <person name="Dalin E."/>
            <person name="Tice H."/>
            <person name="Bruce D."/>
            <person name="Goodwin L."/>
            <person name="Pitluck S."/>
            <person name="Schmutz J."/>
            <person name="Larimer F."/>
            <person name="Land M."/>
            <person name="Hauser L."/>
            <person name="Kyrpides N."/>
            <person name="Mikhailova N."/>
            <person name="Liu Z."/>
            <person name="Li T."/>
            <person name="Zhao F."/>
            <person name="Overmann J."/>
            <person name="Bryant D.A."/>
            <person name="Richardson P."/>
        </authorList>
    </citation>
    <scope>NUCLEOTIDE SEQUENCE [LARGE SCALE GENOMIC DNA]</scope>
    <source>
        <strain evidence="2">ATCC 35110 / GB-78</strain>
    </source>
</reference>
<dbReference type="AlphaFoldDB" id="B3QWW0"/>
<evidence type="ECO:0000313" key="1">
    <source>
        <dbReference type="EMBL" id="ACF13324.1"/>
    </source>
</evidence>
<evidence type="ECO:0000313" key="2">
    <source>
        <dbReference type="Proteomes" id="UP000001208"/>
    </source>
</evidence>
<dbReference type="EMBL" id="CP001100">
    <property type="protein sequence ID" value="ACF13324.1"/>
    <property type="molecule type" value="Genomic_DNA"/>
</dbReference>
<evidence type="ECO:0008006" key="3">
    <source>
        <dbReference type="Google" id="ProtNLM"/>
    </source>
</evidence>
<keyword evidence="2" id="KW-1185">Reference proteome</keyword>
<accession>B3QWW0</accession>
<name>B3QWW0_CHLT3</name>
<organism evidence="1 2">
    <name type="scientific">Chloroherpeton thalassium (strain ATCC 35110 / GB-78)</name>
    <dbReference type="NCBI Taxonomy" id="517418"/>
    <lineage>
        <taxon>Bacteria</taxon>
        <taxon>Pseudomonadati</taxon>
        <taxon>Chlorobiota</taxon>
        <taxon>Chlorobiia</taxon>
        <taxon>Chlorobiales</taxon>
        <taxon>Chloroherpetonaceae</taxon>
        <taxon>Chloroherpeton</taxon>
    </lineage>
</organism>
<dbReference type="Proteomes" id="UP000001208">
    <property type="component" value="Chromosome"/>
</dbReference>